<keyword evidence="2" id="KW-1185">Reference proteome</keyword>
<evidence type="ECO:0000313" key="2">
    <source>
        <dbReference type="Proteomes" id="UP001162992"/>
    </source>
</evidence>
<sequence>MQIILYELGSLNLSNCNAHSSYFGFGFRNPDIQSTESTTSIVSTLGPHCSYAWLQRKPESLSGALLYHHSALCKCRVQWPKKRHMAFGHCVQQQTQDSYNEEFRSSRSIALGLHQRYQDVLNGGFSNNLKEFITACVTAYAVGCTEGGLRKELLSAIQQCEDSSEEMQSNRNIGLRFKTTIQEVEECILWLSLVFITILCAPQPTIVRWSKTPAVSAEVQSQWRGFCAIIANAYYNRGMAWLPVNVLQLEQMAVHGHAEEASLVADRMRLVFATLELVAMSLTLQGTSPMSETREEHDFAMK</sequence>
<organism evidence="1 2">
    <name type="scientific">Diphasiastrum complanatum</name>
    <name type="common">Issler's clubmoss</name>
    <name type="synonym">Lycopodium complanatum</name>
    <dbReference type="NCBI Taxonomy" id="34168"/>
    <lineage>
        <taxon>Eukaryota</taxon>
        <taxon>Viridiplantae</taxon>
        <taxon>Streptophyta</taxon>
        <taxon>Embryophyta</taxon>
        <taxon>Tracheophyta</taxon>
        <taxon>Lycopodiopsida</taxon>
        <taxon>Lycopodiales</taxon>
        <taxon>Lycopodiaceae</taxon>
        <taxon>Lycopodioideae</taxon>
        <taxon>Diphasiastrum</taxon>
    </lineage>
</organism>
<dbReference type="Proteomes" id="UP001162992">
    <property type="component" value="Chromosome 18"/>
</dbReference>
<dbReference type="EMBL" id="CM055109">
    <property type="protein sequence ID" value="KAJ7522214.1"/>
    <property type="molecule type" value="Genomic_DNA"/>
</dbReference>
<reference evidence="2" key="1">
    <citation type="journal article" date="2024" name="Proc. Natl. Acad. Sci. U.S.A.">
        <title>Extraordinary preservation of gene collinearity over three hundred million years revealed in homosporous lycophytes.</title>
        <authorList>
            <person name="Li C."/>
            <person name="Wickell D."/>
            <person name="Kuo L.Y."/>
            <person name="Chen X."/>
            <person name="Nie B."/>
            <person name="Liao X."/>
            <person name="Peng D."/>
            <person name="Ji J."/>
            <person name="Jenkins J."/>
            <person name="Williams M."/>
            <person name="Shu S."/>
            <person name="Plott C."/>
            <person name="Barry K."/>
            <person name="Rajasekar S."/>
            <person name="Grimwood J."/>
            <person name="Han X."/>
            <person name="Sun S."/>
            <person name="Hou Z."/>
            <person name="He W."/>
            <person name="Dai G."/>
            <person name="Sun C."/>
            <person name="Schmutz J."/>
            <person name="Leebens-Mack J.H."/>
            <person name="Li F.W."/>
            <person name="Wang L."/>
        </authorList>
    </citation>
    <scope>NUCLEOTIDE SEQUENCE [LARGE SCALE GENOMIC DNA]</scope>
    <source>
        <strain evidence="2">cv. PW_Plant_1</strain>
    </source>
</reference>
<name>A0ACC2AXJ1_DIPCM</name>
<gene>
    <name evidence="1" type="ORF">O6H91_18G001800</name>
</gene>
<evidence type="ECO:0000313" key="1">
    <source>
        <dbReference type="EMBL" id="KAJ7522214.1"/>
    </source>
</evidence>
<protein>
    <submittedName>
        <fullName evidence="1">Uncharacterized protein</fullName>
    </submittedName>
</protein>
<proteinExistence type="predicted"/>
<comment type="caution">
    <text evidence="1">The sequence shown here is derived from an EMBL/GenBank/DDBJ whole genome shotgun (WGS) entry which is preliminary data.</text>
</comment>
<accession>A0ACC2AXJ1</accession>